<dbReference type="EMBL" id="JBEPCV010000023">
    <property type="protein sequence ID" value="MER6906510.1"/>
    <property type="molecule type" value="Genomic_DNA"/>
</dbReference>
<proteinExistence type="predicted"/>
<comment type="caution">
    <text evidence="2">The sequence shown here is derived from an EMBL/GenBank/DDBJ whole genome shotgun (WGS) entry which is preliminary data.</text>
</comment>
<dbReference type="Proteomes" id="UP001490330">
    <property type="component" value="Unassembled WGS sequence"/>
</dbReference>
<dbReference type="SMART" id="SM00943">
    <property type="entry name" value="Prim-Pol"/>
    <property type="match status" value="1"/>
</dbReference>
<sequence>MPADLQISPSDSTCPASGASVAARSLATARWCARRGWPVLPLAAGRKTPAANCVACRRDGHSPAQCACISEGRWCHGFHAATIDQRRINQWWGSHPNFGVGVACGPANLVVIDIDAHDAQPPSRDRLLPGIPIGEHVDLTGLSTGFHSLAVLAALRDMPSPAEDTTTLRVRTPSGGLHVWYRAGDNRRWQCSSGSSQGRALAWQVDIRAHGGYIIAPGTTTDAGTYTPIGEVRQPALLPAWLAQELERTGHLPAPSIPAPRPVPPRAQQAVLAAGGGRDRTARLLAAVLAPVAACGQVAEGAGFSDTLNRAAYTLGGLVAAGRLTQDDAERALAETAAIARPGQERRAEQIIRSGLAAGLKRPLAPGSRA</sequence>
<evidence type="ECO:0000259" key="1">
    <source>
        <dbReference type="SMART" id="SM00943"/>
    </source>
</evidence>
<dbReference type="CDD" id="cd04859">
    <property type="entry name" value="Prim_Pol"/>
    <property type="match status" value="1"/>
</dbReference>
<reference evidence="2 3" key="1">
    <citation type="submission" date="2024-06" db="EMBL/GenBank/DDBJ databases">
        <title>The Natural Products Discovery Center: Release of the First 8490 Sequenced Strains for Exploring Actinobacteria Biosynthetic Diversity.</title>
        <authorList>
            <person name="Kalkreuter E."/>
            <person name="Kautsar S.A."/>
            <person name="Yang D."/>
            <person name="Bader C.D."/>
            <person name="Teijaro C.N."/>
            <person name="Fluegel L."/>
            <person name="Davis C.M."/>
            <person name="Simpson J.R."/>
            <person name="Lauterbach L."/>
            <person name="Steele A.D."/>
            <person name="Gui C."/>
            <person name="Meng S."/>
            <person name="Li G."/>
            <person name="Viehrig K."/>
            <person name="Ye F."/>
            <person name="Su P."/>
            <person name="Kiefer A.F."/>
            <person name="Nichols A."/>
            <person name="Cepeda A.J."/>
            <person name="Yan W."/>
            <person name="Fan B."/>
            <person name="Jiang Y."/>
            <person name="Adhikari A."/>
            <person name="Zheng C.-J."/>
            <person name="Schuster L."/>
            <person name="Cowan T.M."/>
            <person name="Smanski M.J."/>
            <person name="Chevrette M.G."/>
            <person name="De Carvalho L.P.S."/>
            <person name="Shen B."/>
        </authorList>
    </citation>
    <scope>NUCLEOTIDE SEQUENCE [LARGE SCALE GENOMIC DNA]</scope>
    <source>
        <strain evidence="2 3">NPDC000632</strain>
    </source>
</reference>
<keyword evidence="3" id="KW-1185">Reference proteome</keyword>
<feature type="domain" description="DNA primase/polymerase bifunctional N-terminal" evidence="1">
    <location>
        <begin position="29"/>
        <end position="242"/>
    </location>
</feature>
<gene>
    <name evidence="2" type="ORF">ABT322_22705</name>
</gene>
<evidence type="ECO:0000313" key="2">
    <source>
        <dbReference type="EMBL" id="MER6906510.1"/>
    </source>
</evidence>
<organism evidence="2 3">
    <name type="scientific">Streptomyces flaveolus</name>
    <dbReference type="NCBI Taxonomy" id="67297"/>
    <lineage>
        <taxon>Bacteria</taxon>
        <taxon>Bacillati</taxon>
        <taxon>Actinomycetota</taxon>
        <taxon>Actinomycetes</taxon>
        <taxon>Kitasatosporales</taxon>
        <taxon>Streptomycetaceae</taxon>
        <taxon>Streptomyces</taxon>
    </lineage>
</organism>
<dbReference type="SUPFAM" id="SSF56747">
    <property type="entry name" value="Prim-pol domain"/>
    <property type="match status" value="1"/>
</dbReference>
<dbReference type="InterPro" id="IPR015330">
    <property type="entry name" value="DNA_primase/pol_bifunc_N"/>
</dbReference>
<evidence type="ECO:0000313" key="3">
    <source>
        <dbReference type="Proteomes" id="UP001490330"/>
    </source>
</evidence>
<protein>
    <submittedName>
        <fullName evidence="2">Bifunctional DNA primase/polymerase</fullName>
    </submittedName>
</protein>
<accession>A0ABV1VJ24</accession>
<dbReference type="Pfam" id="PF09250">
    <property type="entry name" value="Prim-Pol"/>
    <property type="match status" value="1"/>
</dbReference>
<dbReference type="RefSeq" id="WP_350721496.1">
    <property type="nucleotide sequence ID" value="NZ_JBEPCO010000026.1"/>
</dbReference>
<name>A0ABV1VJ24_9ACTN</name>